<evidence type="ECO:0000313" key="1">
    <source>
        <dbReference type="EMBL" id="AYV77140.1"/>
    </source>
</evidence>
<accession>A0A3G4ZQF8</accession>
<organism evidence="1">
    <name type="scientific">Barrevirus sp</name>
    <dbReference type="NCBI Taxonomy" id="2487763"/>
    <lineage>
        <taxon>Viruses</taxon>
        <taxon>Varidnaviria</taxon>
        <taxon>Bamfordvirae</taxon>
        <taxon>Nucleocytoviricota</taxon>
        <taxon>Megaviricetes</taxon>
        <taxon>Imitervirales</taxon>
        <taxon>Mimiviridae</taxon>
        <taxon>Klosneuvirinae</taxon>
    </lineage>
</organism>
<sequence length="65" mass="7664">MASCYTFHPYNCYQHSYQYNSNYNDYRALANKTVSQYGFRHNVTDIVKTLLFTILTKEVSISLLL</sequence>
<gene>
    <name evidence="1" type="ORF">Barrevirus14_9</name>
</gene>
<proteinExistence type="predicted"/>
<reference evidence="1" key="1">
    <citation type="submission" date="2018-10" db="EMBL/GenBank/DDBJ databases">
        <title>Hidden diversity of soil giant viruses.</title>
        <authorList>
            <person name="Schulz F."/>
            <person name="Alteio L."/>
            <person name="Goudeau D."/>
            <person name="Ryan E.M."/>
            <person name="Malmstrom R.R."/>
            <person name="Blanchard J."/>
            <person name="Woyke T."/>
        </authorList>
    </citation>
    <scope>NUCLEOTIDE SEQUENCE</scope>
    <source>
        <strain evidence="1">BAV1</strain>
    </source>
</reference>
<name>A0A3G4ZQF8_9VIRU</name>
<dbReference type="EMBL" id="MK072011">
    <property type="protein sequence ID" value="AYV77140.1"/>
    <property type="molecule type" value="Genomic_DNA"/>
</dbReference>
<protein>
    <submittedName>
        <fullName evidence="1">Uncharacterized protein</fullName>
    </submittedName>
</protein>